<dbReference type="AlphaFoldDB" id="A0AA43ZJS2"/>
<reference evidence="1" key="1">
    <citation type="submission" date="2020-03" db="EMBL/GenBank/DDBJ databases">
        <title>Ferranicluibacter endophyticum gen. nov., sp. nov., a new genus isolated from Rubus ulmifolius Schott. stem.</title>
        <authorList>
            <person name="Roca-Couso R."/>
            <person name="Flores-Felix J.D."/>
            <person name="Igual J.M."/>
            <person name="Rivas R."/>
        </authorList>
    </citation>
    <scope>NUCLEOTIDE SEQUENCE</scope>
    <source>
        <strain evidence="1">CRRU44</strain>
    </source>
</reference>
<organism evidence="1 2">
    <name type="scientific">Ferranicluibacter rubi</name>
    <dbReference type="NCBI Taxonomy" id="2715133"/>
    <lineage>
        <taxon>Bacteria</taxon>
        <taxon>Pseudomonadati</taxon>
        <taxon>Pseudomonadota</taxon>
        <taxon>Alphaproteobacteria</taxon>
        <taxon>Hyphomicrobiales</taxon>
        <taxon>Rhizobiaceae</taxon>
        <taxon>Ferranicluibacter</taxon>
    </lineage>
</organism>
<dbReference type="Proteomes" id="UP001155840">
    <property type="component" value="Unassembled WGS sequence"/>
</dbReference>
<keyword evidence="2" id="KW-1185">Reference proteome</keyword>
<gene>
    <name evidence="1" type="ORF">G8E10_24985</name>
</gene>
<dbReference type="RefSeq" id="WP_167131126.1">
    <property type="nucleotide sequence ID" value="NZ_JAANCM010000023.1"/>
</dbReference>
<dbReference type="EMBL" id="JAANCM010000023">
    <property type="protein sequence ID" value="NHT78959.1"/>
    <property type="molecule type" value="Genomic_DNA"/>
</dbReference>
<sequence length="243" mass="27017">MSDIYVNSPAWMRPELPLPRHIVGSRIVGGKKEAVTEVSNYIAERIEESEFRRPTFIVKDGPEDLNAYDYVADVWDMVQRMVPWARCVQGPTLKTLDRLGQVHSPKSFIADSIEQIEGSGLSHRITNLVISTTLKKPEAIRAVLALIWRELETVATHGDAYGHEWAEAVTASLNEVQAYVMLDGEQAAADRRTDAFVVFALNTFNGGDTADRSTEPALCYRVFASVLDGGLGEHLAMHRNGFE</sequence>
<evidence type="ECO:0000313" key="2">
    <source>
        <dbReference type="Proteomes" id="UP001155840"/>
    </source>
</evidence>
<comment type="caution">
    <text evidence="1">The sequence shown here is derived from an EMBL/GenBank/DDBJ whole genome shotgun (WGS) entry which is preliminary data.</text>
</comment>
<accession>A0AA43ZJS2</accession>
<protein>
    <submittedName>
        <fullName evidence="1">Uncharacterized protein</fullName>
    </submittedName>
</protein>
<name>A0AA43ZJS2_9HYPH</name>
<evidence type="ECO:0000313" key="1">
    <source>
        <dbReference type="EMBL" id="NHT78959.1"/>
    </source>
</evidence>
<proteinExistence type="predicted"/>